<evidence type="ECO:0008006" key="3">
    <source>
        <dbReference type="Google" id="ProtNLM"/>
    </source>
</evidence>
<keyword evidence="2" id="KW-1185">Reference proteome</keyword>
<reference evidence="1 2" key="1">
    <citation type="submission" date="2022-03" db="EMBL/GenBank/DDBJ databases">
        <title>Parabacteroides sp. nov. isolated from swine feces.</title>
        <authorList>
            <person name="Bak J.E."/>
        </authorList>
    </citation>
    <scope>NUCLEOTIDE SEQUENCE [LARGE SCALE GENOMIC DNA]</scope>
    <source>
        <strain evidence="1 2">AGMB00274</strain>
    </source>
</reference>
<accession>A0ABT0C2P1</accession>
<evidence type="ECO:0000313" key="2">
    <source>
        <dbReference type="Proteomes" id="UP001165444"/>
    </source>
</evidence>
<proteinExistence type="predicted"/>
<comment type="caution">
    <text evidence="1">The sequence shown here is derived from an EMBL/GenBank/DDBJ whole genome shotgun (WGS) entry which is preliminary data.</text>
</comment>
<dbReference type="EMBL" id="JAKZMM010000030">
    <property type="protein sequence ID" value="MCJ2381293.1"/>
    <property type="molecule type" value="Genomic_DNA"/>
</dbReference>
<name>A0ABT0C2P1_9BACT</name>
<dbReference type="RefSeq" id="WP_243325598.1">
    <property type="nucleotide sequence ID" value="NZ_JAKZMM010000030.1"/>
</dbReference>
<organism evidence="1 2">
    <name type="scientific">Parabacteroides faecalis</name>
    <dbReference type="NCBI Taxonomy" id="2924040"/>
    <lineage>
        <taxon>Bacteria</taxon>
        <taxon>Pseudomonadati</taxon>
        <taxon>Bacteroidota</taxon>
        <taxon>Bacteroidia</taxon>
        <taxon>Bacteroidales</taxon>
        <taxon>Tannerellaceae</taxon>
        <taxon>Parabacteroides</taxon>
    </lineage>
</organism>
<evidence type="ECO:0000313" key="1">
    <source>
        <dbReference type="EMBL" id="MCJ2381293.1"/>
    </source>
</evidence>
<dbReference type="Proteomes" id="UP001165444">
    <property type="component" value="Unassembled WGS sequence"/>
</dbReference>
<protein>
    <recommendedName>
        <fullName evidence="3">Lipoprotein</fullName>
    </recommendedName>
</protein>
<sequence length="109" mass="12392">MKNVIFSITLLLALISCSKSVPIKNTKWNGIDDEYNKSILFCDSTCEIYISSRTTGHTDTLTSYYKITYDTISFVPFNEYVSINSKLIITKQGLKESKSGKLIFKQSEK</sequence>
<gene>
    <name evidence="1" type="ORF">MUN53_11840</name>
</gene>
<dbReference type="PROSITE" id="PS51257">
    <property type="entry name" value="PROKAR_LIPOPROTEIN"/>
    <property type="match status" value="1"/>
</dbReference>